<protein>
    <submittedName>
        <fullName evidence="3">NAD(P)H-binding protein</fullName>
    </submittedName>
</protein>
<dbReference type="InterPro" id="IPR016040">
    <property type="entry name" value="NAD(P)-bd_dom"/>
</dbReference>
<dbReference type="InterPro" id="IPR036291">
    <property type="entry name" value="NAD(P)-bd_dom_sf"/>
</dbReference>
<reference evidence="3 4" key="1">
    <citation type="submission" date="2022-02" db="EMBL/GenBank/DDBJ databases">
        <title>Uncovering new skin microbiome diversity through culturing and metagenomics.</title>
        <authorList>
            <person name="Conlan S."/>
            <person name="Deming C."/>
            <person name="Nisc Comparative Sequencing Program N."/>
            <person name="Segre J.A."/>
        </authorList>
    </citation>
    <scope>NUCLEOTIDE SEQUENCE [LARGE SCALE GENOMIC DNA]</scope>
    <source>
        <strain evidence="3 4">ACRQZ</strain>
    </source>
</reference>
<feature type="compositionally biased region" description="Basic and acidic residues" evidence="1">
    <location>
        <begin position="216"/>
        <end position="227"/>
    </location>
</feature>
<gene>
    <name evidence="3" type="ORF">MHL29_04015</name>
</gene>
<dbReference type="PANTHER" id="PTHR43355:SF2">
    <property type="entry name" value="FLAVIN REDUCTASE (NADPH)"/>
    <property type="match status" value="1"/>
</dbReference>
<dbReference type="Proteomes" id="UP001521931">
    <property type="component" value="Unassembled WGS sequence"/>
</dbReference>
<evidence type="ECO:0000256" key="1">
    <source>
        <dbReference type="SAM" id="MobiDB-lite"/>
    </source>
</evidence>
<name>A0ABS9PZK1_9MICO</name>
<evidence type="ECO:0000313" key="4">
    <source>
        <dbReference type="Proteomes" id="UP001521931"/>
    </source>
</evidence>
<dbReference type="EMBL" id="JAKRCV010000007">
    <property type="protein sequence ID" value="MCG7321062.1"/>
    <property type="molecule type" value="Genomic_DNA"/>
</dbReference>
<organism evidence="3 4">
    <name type="scientific">Arsenicicoccus bolidensis</name>
    <dbReference type="NCBI Taxonomy" id="229480"/>
    <lineage>
        <taxon>Bacteria</taxon>
        <taxon>Bacillati</taxon>
        <taxon>Actinomycetota</taxon>
        <taxon>Actinomycetes</taxon>
        <taxon>Micrococcales</taxon>
        <taxon>Intrasporangiaceae</taxon>
        <taxon>Arsenicicoccus</taxon>
    </lineage>
</organism>
<dbReference type="PANTHER" id="PTHR43355">
    <property type="entry name" value="FLAVIN REDUCTASE (NADPH)"/>
    <property type="match status" value="1"/>
</dbReference>
<dbReference type="InterPro" id="IPR051606">
    <property type="entry name" value="Polyketide_Oxido-like"/>
</dbReference>
<feature type="domain" description="NAD(P)-binding" evidence="2">
    <location>
        <begin position="7"/>
        <end position="199"/>
    </location>
</feature>
<proteinExistence type="predicted"/>
<keyword evidence="4" id="KW-1185">Reference proteome</keyword>
<dbReference type="Gene3D" id="3.40.50.720">
    <property type="entry name" value="NAD(P)-binding Rossmann-like Domain"/>
    <property type="match status" value="1"/>
</dbReference>
<dbReference type="SUPFAM" id="SSF51735">
    <property type="entry name" value="NAD(P)-binding Rossmann-fold domains"/>
    <property type="match status" value="1"/>
</dbReference>
<comment type="caution">
    <text evidence="3">The sequence shown here is derived from an EMBL/GenBank/DDBJ whole genome shotgun (WGS) entry which is preliminary data.</text>
</comment>
<accession>A0ABS9PZK1</accession>
<dbReference type="Pfam" id="PF13460">
    <property type="entry name" value="NAD_binding_10"/>
    <property type="match status" value="1"/>
</dbReference>
<evidence type="ECO:0000313" key="3">
    <source>
        <dbReference type="EMBL" id="MCG7321062.1"/>
    </source>
</evidence>
<feature type="region of interest" description="Disordered" evidence="1">
    <location>
        <begin position="206"/>
        <end position="227"/>
    </location>
</feature>
<evidence type="ECO:0000259" key="2">
    <source>
        <dbReference type="Pfam" id="PF13460"/>
    </source>
</evidence>
<sequence>MLITIFGSAGPTGLELCRQALAAGHDVRAVSRRTDPLALPAGDHWEQVLADAVTGDGVLEAVRPADAVLSVLGSSYGLREITVYSRGTRSIVEALRRRPGARRLIVVSSGLTYPPPPMSWAADHIAFPLLRHVVGRTLYTDMRRMEEHLQACTDIAWTVMRPARLFDADQVSDYRVDDGGPTQGWTSRQDLAAAMLAEVRRTRSVHLAVSPTTDRSTTRSRDDRRSA</sequence>
<dbReference type="RefSeq" id="WP_239262438.1">
    <property type="nucleotide sequence ID" value="NZ_JAKRCV010000007.1"/>
</dbReference>